<accession>A0A1I7RT40</accession>
<dbReference type="InterPro" id="IPR036734">
    <property type="entry name" value="Neur_chan_lig-bd_sf"/>
</dbReference>
<keyword evidence="4" id="KW-0732">Signal</keyword>
<dbReference type="Pfam" id="PF02931">
    <property type="entry name" value="Neur_chan_LBD"/>
    <property type="match status" value="1"/>
</dbReference>
<reference evidence="15" key="1">
    <citation type="submission" date="2016-11" db="UniProtKB">
        <authorList>
            <consortium name="WormBaseParasite"/>
        </authorList>
    </citation>
    <scope>IDENTIFICATION</scope>
</reference>
<keyword evidence="3 11" id="KW-0812">Transmembrane</keyword>
<keyword evidence="10 11" id="KW-0407">Ion channel</keyword>
<dbReference type="FunFam" id="2.70.170.10:FF:000031">
    <property type="entry name" value="AcetylCholine Receptor"/>
    <property type="match status" value="1"/>
</dbReference>
<feature type="transmembrane region" description="Helical" evidence="11">
    <location>
        <begin position="327"/>
        <end position="350"/>
    </location>
</feature>
<dbReference type="eggNOG" id="KOG3645">
    <property type="taxonomic scope" value="Eukaryota"/>
</dbReference>
<organism evidence="14 15">
    <name type="scientific">Bursaphelenchus xylophilus</name>
    <name type="common">Pinewood nematode worm</name>
    <name type="synonym">Aphelenchoides xylophilus</name>
    <dbReference type="NCBI Taxonomy" id="6326"/>
    <lineage>
        <taxon>Eukaryota</taxon>
        <taxon>Metazoa</taxon>
        <taxon>Ecdysozoa</taxon>
        <taxon>Nematoda</taxon>
        <taxon>Chromadorea</taxon>
        <taxon>Rhabditida</taxon>
        <taxon>Tylenchina</taxon>
        <taxon>Tylenchomorpha</taxon>
        <taxon>Aphelenchoidea</taxon>
        <taxon>Aphelenchoididae</taxon>
        <taxon>Bursaphelenchus</taxon>
    </lineage>
</organism>
<comment type="subcellular location">
    <subcellularLocation>
        <location evidence="1">Cell membrane</location>
        <topology evidence="1">Multi-pass membrane protein</topology>
    </subcellularLocation>
</comment>
<dbReference type="GO" id="GO:0004888">
    <property type="term" value="F:transmembrane signaling receptor activity"/>
    <property type="evidence" value="ECO:0007669"/>
    <property type="project" value="InterPro"/>
</dbReference>
<keyword evidence="8" id="KW-0325">Glycoprotein</keyword>
<dbReference type="PANTHER" id="PTHR18945">
    <property type="entry name" value="NEUROTRANSMITTER GATED ION CHANNEL"/>
    <property type="match status" value="1"/>
</dbReference>
<evidence type="ECO:0000256" key="9">
    <source>
        <dbReference type="ARBA" id="ARBA00023286"/>
    </source>
</evidence>
<keyword evidence="9" id="KW-1071">Ligand-gated ion channel</keyword>
<evidence type="ECO:0000256" key="8">
    <source>
        <dbReference type="ARBA" id="ARBA00023180"/>
    </source>
</evidence>
<keyword evidence="7 11" id="KW-0472">Membrane</keyword>
<protein>
    <submittedName>
        <fullName evidence="15">Transmembrane ion channel</fullName>
    </submittedName>
</protein>
<dbReference type="GO" id="GO:0005230">
    <property type="term" value="F:extracellular ligand-gated monoatomic ion channel activity"/>
    <property type="evidence" value="ECO:0007669"/>
    <property type="project" value="InterPro"/>
</dbReference>
<feature type="domain" description="Neurotransmitter-gated ion-channel transmembrane" evidence="13">
    <location>
        <begin position="333"/>
        <end position="623"/>
    </location>
</feature>
<feature type="transmembrane region" description="Helical" evidence="11">
    <location>
        <begin position="392"/>
        <end position="417"/>
    </location>
</feature>
<keyword evidence="6 11" id="KW-0406">Ion transport</keyword>
<dbReference type="Gene3D" id="2.70.170.10">
    <property type="entry name" value="Neurotransmitter-gated ion-channel ligand-binding domain"/>
    <property type="match status" value="1"/>
</dbReference>
<dbReference type="FunFam" id="1.20.58.390:FF:000049">
    <property type="entry name" value="AcetylCholine Receptor"/>
    <property type="match status" value="1"/>
</dbReference>
<evidence type="ECO:0000256" key="5">
    <source>
        <dbReference type="ARBA" id="ARBA00022989"/>
    </source>
</evidence>
<dbReference type="Proteomes" id="UP000095284">
    <property type="component" value="Unplaced"/>
</dbReference>
<keyword evidence="11" id="KW-0813">Transport</keyword>
<evidence type="ECO:0000256" key="2">
    <source>
        <dbReference type="ARBA" id="ARBA00009237"/>
    </source>
</evidence>
<evidence type="ECO:0000256" key="11">
    <source>
        <dbReference type="RuleBase" id="RU000687"/>
    </source>
</evidence>
<feature type="domain" description="Neurotransmitter-gated ion-channel ligand-binding" evidence="12">
    <location>
        <begin position="113"/>
        <end position="326"/>
    </location>
</feature>
<sequence length="642" mass="73741">MLVVIRPTEGCSSLLRLHLHFHTIESRIKYFNFIGNNRFETSSRNVRGHSSSPEFGALARVRRLFLCVELINESALGLIPMLFLIVFLASSTTARQDVPTDNDDDFNPPAHYRLERHLMKHYNDRILPRKTSTDTVEVLFQIALYQIVEVNEPQQYIILNSWIIESWEDDFLYWDPSRFENITNIVLPVSSLWIPDTTLYNSLTMSDSESRRLTNIKVSTRPERRTAQIEFLYPALYKFSCTLDLKLFPFDAQTCIMTFGSWTHDNQGIDYYPNNSTDGAIAVDNCIENEGWNIIQTSVHRIVKKYKCCANNYTLLEFEMVIQRKPLYYITNLMIPTAIITFIAIIGFFSSATVNQIREEKITLGITTLLSMSILIFMVSDQMPSTSSFVPLIGWFYTSMMFLISLGTWASAVVISIQKKGTLGKRPDPDTMKWAKKIGTLLLIEVPLMMRQAYAIKETQDKYKFRGNIWMRSWQKISNSIGSTATTSAASTALIPPLTESASAMSGLNRVAVYKKLSSQDQMGVDAMILQEDPEDDFNSPYGSTNNPEFNKINESHQFLPSGIKPKRKSRIEKMASKEEENFLSQPNHRTLAEIEYDWMAEVMERVFLIVFMILFFICAVGIPVFGLYHWLVTRHFDNVNE</sequence>
<dbReference type="InterPro" id="IPR036719">
    <property type="entry name" value="Neuro-gated_channel_TM_sf"/>
</dbReference>
<dbReference type="InterPro" id="IPR038050">
    <property type="entry name" value="Neuro_actylchol_rec"/>
</dbReference>
<feature type="transmembrane region" description="Helical" evidence="11">
    <location>
        <begin position="362"/>
        <end position="380"/>
    </location>
</feature>
<dbReference type="InterPro" id="IPR006201">
    <property type="entry name" value="Neur_channel"/>
</dbReference>
<evidence type="ECO:0000259" key="12">
    <source>
        <dbReference type="Pfam" id="PF02931"/>
    </source>
</evidence>
<evidence type="ECO:0000256" key="6">
    <source>
        <dbReference type="ARBA" id="ARBA00023065"/>
    </source>
</evidence>
<evidence type="ECO:0000256" key="10">
    <source>
        <dbReference type="ARBA" id="ARBA00023303"/>
    </source>
</evidence>
<dbReference type="SUPFAM" id="SSF63712">
    <property type="entry name" value="Nicotinic receptor ligand binding domain-like"/>
    <property type="match status" value="1"/>
</dbReference>
<dbReference type="CDD" id="cd19051">
    <property type="entry name" value="LGIC_TM_cation"/>
    <property type="match status" value="1"/>
</dbReference>
<comment type="similarity">
    <text evidence="2">Belongs to the ligand-gated ion channel (TC 1.A.9) family. Acetylcholine receptor (TC 1.A.9.1) subfamily.</text>
</comment>
<dbReference type="AlphaFoldDB" id="A0A1I7RT40"/>
<dbReference type="PRINTS" id="PR00252">
    <property type="entry name" value="NRIONCHANNEL"/>
</dbReference>
<dbReference type="InterPro" id="IPR006202">
    <property type="entry name" value="Neur_chan_lig-bd"/>
</dbReference>
<proteinExistence type="inferred from homology"/>
<dbReference type="Pfam" id="PF02932">
    <property type="entry name" value="Neur_chan_memb"/>
    <property type="match status" value="1"/>
</dbReference>
<evidence type="ECO:0000256" key="1">
    <source>
        <dbReference type="ARBA" id="ARBA00004651"/>
    </source>
</evidence>
<evidence type="ECO:0000256" key="3">
    <source>
        <dbReference type="ARBA" id="ARBA00022692"/>
    </source>
</evidence>
<name>A0A1I7RT40_BURXY</name>
<dbReference type="Gene3D" id="1.20.58.390">
    <property type="entry name" value="Neurotransmitter-gated ion-channel transmembrane domain"/>
    <property type="match status" value="1"/>
</dbReference>
<dbReference type="PROSITE" id="PS00236">
    <property type="entry name" value="NEUROTR_ION_CHANNEL"/>
    <property type="match status" value="1"/>
</dbReference>
<keyword evidence="5 11" id="KW-1133">Transmembrane helix</keyword>
<evidence type="ECO:0000313" key="14">
    <source>
        <dbReference type="Proteomes" id="UP000095284"/>
    </source>
</evidence>
<evidence type="ECO:0000259" key="13">
    <source>
        <dbReference type="Pfam" id="PF02932"/>
    </source>
</evidence>
<evidence type="ECO:0000256" key="7">
    <source>
        <dbReference type="ARBA" id="ARBA00023136"/>
    </source>
</evidence>
<feature type="transmembrane region" description="Helical" evidence="11">
    <location>
        <begin position="607"/>
        <end position="632"/>
    </location>
</feature>
<dbReference type="WBParaSite" id="BXY_0389400.1">
    <property type="protein sequence ID" value="BXY_0389400.1"/>
    <property type="gene ID" value="BXY_0389400"/>
</dbReference>
<dbReference type="CDD" id="cd18997">
    <property type="entry name" value="LGIC_ECD_nAChR"/>
    <property type="match status" value="1"/>
</dbReference>
<dbReference type="InterPro" id="IPR006029">
    <property type="entry name" value="Neurotrans-gated_channel_TM"/>
</dbReference>
<evidence type="ECO:0000313" key="15">
    <source>
        <dbReference type="WBParaSite" id="BXY_0389400.1"/>
    </source>
</evidence>
<dbReference type="SUPFAM" id="SSF90112">
    <property type="entry name" value="Neurotransmitter-gated ion-channel transmembrane pore"/>
    <property type="match status" value="1"/>
</dbReference>
<dbReference type="InterPro" id="IPR018000">
    <property type="entry name" value="Neurotransmitter_ion_chnl_CS"/>
</dbReference>
<dbReference type="GO" id="GO:0005886">
    <property type="term" value="C:plasma membrane"/>
    <property type="evidence" value="ECO:0007669"/>
    <property type="project" value="UniProtKB-SubCell"/>
</dbReference>
<evidence type="ECO:0000256" key="4">
    <source>
        <dbReference type="ARBA" id="ARBA00022729"/>
    </source>
</evidence>